<feature type="signal peptide" evidence="1">
    <location>
        <begin position="1"/>
        <end position="29"/>
    </location>
</feature>
<dbReference type="RefSeq" id="WP_085786776.1">
    <property type="nucleotide sequence ID" value="NZ_CP019937.1"/>
</dbReference>
<sequence length="420" mass="43476">MRAINVTTGLKRLGIGAALALGTALPAYAQDAVCGTAAAGGQWLGGAADTSNLGAISTPFDQMALIMSGGQHVSYFSVDGTTDVRLEAESSDGGDPMIDLYDASGALVGSDDDSGGALSARLEQSLPAGNYCMVVRTFDGSGTTAYVRAGRTEMEALTAGTTTDDWSAPGITNGTCTFATATMPFGNGAVNARLSEGGVSASATPNDTPNLGFTLSEPTALTVTATNTTADPVLAIYDENGAWLAENDDFDGLNSRIDFVDALPAGNYCIELSAYNDGSLPIDVKLSTYDPAAAMVGMYERGEASPPLDGSYPITAIGELPARYRTDVQAGSTATWFSFDVTQAGVVAIEAVANGAADPVLILFDDFGRQVSFADDSENSLDPKMVARVSTGTYLVALKLYESNSRAPVRMLFEHFVPAK</sequence>
<gene>
    <name evidence="2" type="ORF">BVG79_02029</name>
</gene>
<dbReference type="OrthoDB" id="7848279at2"/>
<evidence type="ECO:0000313" key="3">
    <source>
        <dbReference type="Proteomes" id="UP000242447"/>
    </source>
</evidence>
<dbReference type="STRING" id="92947.BVG79_02029"/>
<organism evidence="2 3">
    <name type="scientific">Ketogulonicigenium robustum</name>
    <dbReference type="NCBI Taxonomy" id="92947"/>
    <lineage>
        <taxon>Bacteria</taxon>
        <taxon>Pseudomonadati</taxon>
        <taxon>Pseudomonadota</taxon>
        <taxon>Alphaproteobacteria</taxon>
        <taxon>Rhodobacterales</taxon>
        <taxon>Roseobacteraceae</taxon>
        <taxon>Ketogulonicigenium</taxon>
    </lineage>
</organism>
<dbReference type="Proteomes" id="UP000242447">
    <property type="component" value="Chromosome"/>
</dbReference>
<name>A0A1W6P1Q0_9RHOB</name>
<keyword evidence="1" id="KW-0732">Signal</keyword>
<dbReference type="AlphaFoldDB" id="A0A1W6P1Q0"/>
<accession>A0A1W6P1Q0</accession>
<evidence type="ECO:0000313" key="2">
    <source>
        <dbReference type="EMBL" id="ARO15369.1"/>
    </source>
</evidence>
<dbReference type="KEGG" id="kro:BVG79_02029"/>
<reference evidence="2 3" key="1">
    <citation type="submission" date="2017-02" db="EMBL/GenBank/DDBJ databases">
        <title>Ketogulonicigenium robustum SPU B003 Genome sequencing and assembly.</title>
        <authorList>
            <person name="Li Y."/>
            <person name="Liu L."/>
            <person name="Wang C."/>
            <person name="Zhang M."/>
            <person name="Zhang T."/>
            <person name="Zhang Y."/>
        </authorList>
    </citation>
    <scope>NUCLEOTIDE SEQUENCE [LARGE SCALE GENOMIC DNA]</scope>
    <source>
        <strain evidence="2 3">SPU_B003</strain>
    </source>
</reference>
<proteinExistence type="predicted"/>
<feature type="chain" id="PRO_5013003957" evidence="1">
    <location>
        <begin position="30"/>
        <end position="420"/>
    </location>
</feature>
<protein>
    <submittedName>
        <fullName evidence="2">Peptidase-like protein</fullName>
    </submittedName>
</protein>
<dbReference type="Gene3D" id="2.60.120.380">
    <property type="match status" value="3"/>
</dbReference>
<dbReference type="EMBL" id="CP019937">
    <property type="protein sequence ID" value="ARO15369.1"/>
    <property type="molecule type" value="Genomic_DNA"/>
</dbReference>
<keyword evidence="3" id="KW-1185">Reference proteome</keyword>
<evidence type="ECO:0000256" key="1">
    <source>
        <dbReference type="SAM" id="SignalP"/>
    </source>
</evidence>
<dbReference type="NCBIfam" id="NF038127">
    <property type="entry name" value="FDP_fam"/>
    <property type="match status" value="1"/>
</dbReference>